<dbReference type="Pfam" id="PF13302">
    <property type="entry name" value="Acetyltransf_3"/>
    <property type="match status" value="1"/>
</dbReference>
<reference evidence="2 3" key="1">
    <citation type="submission" date="2019-07" db="EMBL/GenBank/DDBJ databases">
        <authorList>
            <person name="Kim J.K."/>
            <person name="Cheong H.-M."/>
            <person name="Choi Y."/>
            <person name="Hwang K.J."/>
            <person name="Lee S."/>
            <person name="Choi C."/>
        </authorList>
    </citation>
    <scope>NUCLEOTIDE SEQUENCE [LARGE SCALE GENOMIC DNA]</scope>
    <source>
        <strain evidence="2 3">KS 22</strain>
    </source>
</reference>
<feature type="domain" description="N-acetyltransferase" evidence="1">
    <location>
        <begin position="11"/>
        <end position="150"/>
    </location>
</feature>
<evidence type="ECO:0000313" key="3">
    <source>
        <dbReference type="Proteomes" id="UP000515679"/>
    </source>
</evidence>
<dbReference type="KEGG" id="cchl:FPL14_01450"/>
<dbReference type="InterPro" id="IPR016181">
    <property type="entry name" value="Acyl_CoA_acyltransferase"/>
</dbReference>
<proteinExistence type="predicted"/>
<evidence type="ECO:0000259" key="1">
    <source>
        <dbReference type="Pfam" id="PF13302"/>
    </source>
</evidence>
<name>A0A7G5BST0_9BACL</name>
<dbReference type="RefSeq" id="WP_182301348.1">
    <property type="nucleotide sequence ID" value="NZ_CP041969.1"/>
</dbReference>
<dbReference type="EMBL" id="CP041969">
    <property type="protein sequence ID" value="QMV40014.1"/>
    <property type="molecule type" value="Genomic_DNA"/>
</dbReference>
<protein>
    <submittedName>
        <fullName evidence="2">GNAT family N-acetyltransferase</fullName>
    </submittedName>
</protein>
<dbReference type="AlphaFoldDB" id="A0A7G5BST0"/>
<sequence length="189" mass="22352">MYRFTGLEGERVRLIPLERSHAIPLFDCSRDPDIWSSYPIAITSLDEMNNFIDKALEGLERKEMFPFAVFDKERNEFVGSTRFLRISREHNNLNIGSTWYSSKVWRTRVNTETKFLMLKHAFEVLGVDRVEIITSTDNVRSQRAIERLGAVKEGILRKKYYNLDYVIYSIIQSEWVDVRSRLSRFLSRD</sequence>
<dbReference type="SUPFAM" id="SSF55729">
    <property type="entry name" value="Acyl-CoA N-acyltransferases (Nat)"/>
    <property type="match status" value="1"/>
</dbReference>
<keyword evidence="2" id="KW-0808">Transferase</keyword>
<gene>
    <name evidence="2" type="ORF">FPL14_01450</name>
</gene>
<dbReference type="PANTHER" id="PTHR43610">
    <property type="entry name" value="BLL6696 PROTEIN"/>
    <property type="match status" value="1"/>
</dbReference>
<keyword evidence="3" id="KW-1185">Reference proteome</keyword>
<dbReference type="Gene3D" id="3.40.630.30">
    <property type="match status" value="1"/>
</dbReference>
<dbReference type="Proteomes" id="UP000515679">
    <property type="component" value="Chromosome"/>
</dbReference>
<accession>A0A7G5BST0</accession>
<dbReference type="GO" id="GO:0016747">
    <property type="term" value="F:acyltransferase activity, transferring groups other than amino-acyl groups"/>
    <property type="evidence" value="ECO:0007669"/>
    <property type="project" value="InterPro"/>
</dbReference>
<evidence type="ECO:0000313" key="2">
    <source>
        <dbReference type="EMBL" id="QMV40014.1"/>
    </source>
</evidence>
<organism evidence="2 3">
    <name type="scientific">Cohnella cholangitidis</name>
    <dbReference type="NCBI Taxonomy" id="2598458"/>
    <lineage>
        <taxon>Bacteria</taxon>
        <taxon>Bacillati</taxon>
        <taxon>Bacillota</taxon>
        <taxon>Bacilli</taxon>
        <taxon>Bacillales</taxon>
        <taxon>Paenibacillaceae</taxon>
        <taxon>Cohnella</taxon>
    </lineage>
</organism>
<dbReference type="PANTHER" id="PTHR43610:SF1">
    <property type="entry name" value="N-ACETYLTRANSFERASE DOMAIN-CONTAINING PROTEIN"/>
    <property type="match status" value="1"/>
</dbReference>
<dbReference type="InterPro" id="IPR000182">
    <property type="entry name" value="GNAT_dom"/>
</dbReference>